<evidence type="ECO:0000256" key="1">
    <source>
        <dbReference type="SAM" id="MobiDB-lite"/>
    </source>
</evidence>
<comment type="caution">
    <text evidence="2">The sequence shown here is derived from an EMBL/GenBank/DDBJ whole genome shotgun (WGS) entry which is preliminary data.</text>
</comment>
<gene>
    <name evidence="2" type="ORF">Tci_044224</name>
</gene>
<feature type="region of interest" description="Disordered" evidence="1">
    <location>
        <begin position="143"/>
        <end position="187"/>
    </location>
</feature>
<sequence length="272" mass="30651">MASEDKLSSGCVNNDHVLNIYASHAEFKPNDTTIEQNLGGNDQKNSESRSDLEDDDYNVYDYYYSKESDIASIDHLSDGEEEVLDKFKALKDHHRNWKVVPSGESRFEVKNVYDWFKVDERLRTCTCRGGNWLVFHVSIEEGSTSGVNTPNRSARGGTRSTKGDKTSSVSSIGVRCRGRGDGSRSRMYPDGIRPIGYDISWDLIDGETILGEEVLVHEHACATSTSAEKESIKKNKADELQQECVLMNEFMHFMLCFTENGHKTGNGHKLYQ</sequence>
<proteinExistence type="predicted"/>
<name>A0A6L2ME34_TANCI</name>
<feature type="region of interest" description="Disordered" evidence="1">
    <location>
        <begin position="31"/>
        <end position="53"/>
    </location>
</feature>
<dbReference type="EMBL" id="BKCJ010006453">
    <property type="protein sequence ID" value="GEU72246.1"/>
    <property type="molecule type" value="Genomic_DNA"/>
</dbReference>
<evidence type="ECO:0000313" key="2">
    <source>
        <dbReference type="EMBL" id="GEU72246.1"/>
    </source>
</evidence>
<accession>A0A6L2ME34</accession>
<feature type="compositionally biased region" description="Polar residues" evidence="1">
    <location>
        <begin position="31"/>
        <end position="43"/>
    </location>
</feature>
<dbReference type="AlphaFoldDB" id="A0A6L2ME34"/>
<protein>
    <submittedName>
        <fullName evidence="2">Tetratricopeptide-like helical domain, DYW domain protein</fullName>
    </submittedName>
</protein>
<reference evidence="2" key="1">
    <citation type="journal article" date="2019" name="Sci. Rep.">
        <title>Draft genome of Tanacetum cinerariifolium, the natural source of mosquito coil.</title>
        <authorList>
            <person name="Yamashiro T."/>
            <person name="Shiraishi A."/>
            <person name="Satake H."/>
            <person name="Nakayama K."/>
        </authorList>
    </citation>
    <scope>NUCLEOTIDE SEQUENCE</scope>
</reference>
<feature type="compositionally biased region" description="Polar residues" evidence="1">
    <location>
        <begin position="143"/>
        <end position="152"/>
    </location>
</feature>
<organism evidence="2">
    <name type="scientific">Tanacetum cinerariifolium</name>
    <name type="common">Dalmatian daisy</name>
    <name type="synonym">Chrysanthemum cinerariifolium</name>
    <dbReference type="NCBI Taxonomy" id="118510"/>
    <lineage>
        <taxon>Eukaryota</taxon>
        <taxon>Viridiplantae</taxon>
        <taxon>Streptophyta</taxon>
        <taxon>Embryophyta</taxon>
        <taxon>Tracheophyta</taxon>
        <taxon>Spermatophyta</taxon>
        <taxon>Magnoliopsida</taxon>
        <taxon>eudicotyledons</taxon>
        <taxon>Gunneridae</taxon>
        <taxon>Pentapetalae</taxon>
        <taxon>asterids</taxon>
        <taxon>campanulids</taxon>
        <taxon>Asterales</taxon>
        <taxon>Asteraceae</taxon>
        <taxon>Asteroideae</taxon>
        <taxon>Anthemideae</taxon>
        <taxon>Anthemidinae</taxon>
        <taxon>Tanacetum</taxon>
    </lineage>
</organism>